<comment type="caution">
    <text evidence="3">The sequence shown here is derived from an EMBL/GenBank/DDBJ whole genome shotgun (WGS) entry which is preliminary data.</text>
</comment>
<evidence type="ECO:0000313" key="3">
    <source>
        <dbReference type="EMBL" id="MBI9116192.1"/>
    </source>
</evidence>
<dbReference type="RefSeq" id="WP_198734760.1">
    <property type="nucleotide sequence ID" value="NZ_JAEINH010000019.1"/>
</dbReference>
<accession>A0A934IAQ6</accession>
<organism evidence="3 4">
    <name type="scientific">Sanguibacter suaedae</name>
    <dbReference type="NCBI Taxonomy" id="2795737"/>
    <lineage>
        <taxon>Bacteria</taxon>
        <taxon>Bacillati</taxon>
        <taxon>Actinomycetota</taxon>
        <taxon>Actinomycetes</taxon>
        <taxon>Micrococcales</taxon>
        <taxon>Sanguibacteraceae</taxon>
        <taxon>Sanguibacter</taxon>
    </lineage>
</organism>
<feature type="region of interest" description="Disordered" evidence="1">
    <location>
        <begin position="1"/>
        <end position="53"/>
    </location>
</feature>
<dbReference type="AlphaFoldDB" id="A0A934IAQ6"/>
<keyword evidence="2" id="KW-0472">Membrane</keyword>
<dbReference type="Proteomes" id="UP000602087">
    <property type="component" value="Unassembled WGS sequence"/>
</dbReference>
<feature type="transmembrane region" description="Helical" evidence="2">
    <location>
        <begin position="63"/>
        <end position="83"/>
    </location>
</feature>
<name>A0A934IAQ6_9MICO</name>
<evidence type="ECO:0000256" key="1">
    <source>
        <dbReference type="SAM" id="MobiDB-lite"/>
    </source>
</evidence>
<dbReference type="Pfam" id="PF13196">
    <property type="entry name" value="DUF4012"/>
    <property type="match status" value="1"/>
</dbReference>
<protein>
    <submittedName>
        <fullName evidence="3">DUF4012 domain-containing protein</fullName>
    </submittedName>
</protein>
<dbReference type="EMBL" id="JAEINH010000019">
    <property type="protein sequence ID" value="MBI9116192.1"/>
    <property type="molecule type" value="Genomic_DNA"/>
</dbReference>
<keyword evidence="4" id="KW-1185">Reference proteome</keyword>
<keyword evidence="2" id="KW-1133">Transmembrane helix</keyword>
<gene>
    <name evidence="3" type="ORF">JAV76_14340</name>
</gene>
<feature type="compositionally biased region" description="Low complexity" evidence="1">
    <location>
        <begin position="11"/>
        <end position="28"/>
    </location>
</feature>
<proteinExistence type="predicted"/>
<dbReference type="InterPro" id="IPR025101">
    <property type="entry name" value="DUF4012"/>
</dbReference>
<evidence type="ECO:0000313" key="4">
    <source>
        <dbReference type="Proteomes" id="UP000602087"/>
    </source>
</evidence>
<sequence>MAHEGWGPQWTGAGTAGAKGTTSTSSETDTSDDARSRSGGGGRGSVHHARGGRRRRSSTLRRVLVGVAVVVLVVVLWLAWLVFDAFRAREALLDAADLVSGLQEEVVAGDRDAALATLDELQDRSGTAHGATHGPHWSVAGVLPWVGPNVEAVQVVSEVVDALATDALPALLDATELVDPTAFVLDGGRIDLEPLQDAAPAVIGADRTVQDSARRLAAVDTTDVVSELTGPLAELESQVRDVGRTTATAAKAVQVLPSMLGAEEPRQYLLLVQNNAEPRATGGIPGSVVLLSADDGAVEVVEQRSGQSLGDLPEPVLELSDGEAALFGPKLVSDMRDVNFTPDFPRSGEIARAIWEQQVGTEIDGVLSVDPTALGLVLGATGPVPLPPGPVAQAAGSVLSAENAAEVLLNTVYMTVEDPVAQDEFFAATAASVFAAFVGGQGAPAEALDAMAEAARQGRLMVWSAHEEEQAVIEGTVLSGELTGLDGDSPVVGVYLNDGSAAKMGFYLSSSVVVEGDTCQADGSRFITVAVTLTNTAPADAALLPPYLTGGGAVVPPGDIRTNVLLYAPEGGLVQDVRVTSGQPGVNSQVHDGLSVVGRTTQLAPGESVTLTYDVSMADGHTGPVEVRSTPLAVSQIQTTVESEGCS</sequence>
<reference evidence="3" key="1">
    <citation type="submission" date="2020-12" db="EMBL/GenBank/DDBJ databases">
        <title>Sanguibacter suaedae sp. nov., isolated from Suaeda aralocaspica.</title>
        <authorList>
            <person name="Ma Q."/>
        </authorList>
    </citation>
    <scope>NUCLEOTIDE SEQUENCE</scope>
    <source>
        <strain evidence="3">YZGR15</strain>
    </source>
</reference>
<evidence type="ECO:0000256" key="2">
    <source>
        <dbReference type="SAM" id="Phobius"/>
    </source>
</evidence>
<keyword evidence="2" id="KW-0812">Transmembrane</keyword>